<evidence type="ECO:0000256" key="1">
    <source>
        <dbReference type="ARBA" id="ARBA00001633"/>
    </source>
</evidence>
<keyword evidence="5 8" id="KW-0822">Tryptophan biosynthesis</keyword>
<dbReference type="GO" id="GO:0004640">
    <property type="term" value="F:phosphoribosylanthranilate isomerase activity"/>
    <property type="evidence" value="ECO:0007669"/>
    <property type="project" value="TreeGrafter"/>
</dbReference>
<dbReference type="NCBIfam" id="NF001377">
    <property type="entry name" value="PRK00278.2-4"/>
    <property type="match status" value="1"/>
</dbReference>
<dbReference type="Proteomes" id="UP000254575">
    <property type="component" value="Unassembled WGS sequence"/>
</dbReference>
<dbReference type="PANTHER" id="PTHR22854">
    <property type="entry name" value="TRYPTOPHAN BIOSYNTHESIS PROTEIN"/>
    <property type="match status" value="1"/>
</dbReference>
<comment type="similarity">
    <text evidence="8">Belongs to the TrpC family.</text>
</comment>
<dbReference type="InterPro" id="IPR013785">
    <property type="entry name" value="Aldolase_TIM"/>
</dbReference>
<keyword evidence="7 8" id="KW-0456">Lyase</keyword>
<dbReference type="GO" id="GO:0000162">
    <property type="term" value="P:L-tryptophan biosynthetic process"/>
    <property type="evidence" value="ECO:0007669"/>
    <property type="project" value="UniProtKB-UniRule"/>
</dbReference>
<dbReference type="SUPFAM" id="SSF51366">
    <property type="entry name" value="Ribulose-phoshate binding barrel"/>
    <property type="match status" value="1"/>
</dbReference>
<dbReference type="OrthoDB" id="9804217at2"/>
<dbReference type="NCBIfam" id="NF001373">
    <property type="entry name" value="PRK00278.1-6"/>
    <property type="match status" value="1"/>
</dbReference>
<dbReference type="PANTHER" id="PTHR22854:SF2">
    <property type="entry name" value="INDOLE-3-GLYCEROL-PHOSPHATE SYNTHASE"/>
    <property type="match status" value="1"/>
</dbReference>
<comment type="catalytic activity">
    <reaction evidence="1 8">
        <text>1-(2-carboxyphenylamino)-1-deoxy-D-ribulose 5-phosphate + H(+) = (1S,2R)-1-C-(indol-3-yl)glycerol 3-phosphate + CO2 + H2O</text>
        <dbReference type="Rhea" id="RHEA:23476"/>
        <dbReference type="ChEBI" id="CHEBI:15377"/>
        <dbReference type="ChEBI" id="CHEBI:15378"/>
        <dbReference type="ChEBI" id="CHEBI:16526"/>
        <dbReference type="ChEBI" id="CHEBI:58613"/>
        <dbReference type="ChEBI" id="CHEBI:58866"/>
        <dbReference type="EC" id="4.1.1.48"/>
    </reaction>
</comment>
<dbReference type="InterPro" id="IPR011060">
    <property type="entry name" value="RibuloseP-bd_barrel"/>
</dbReference>
<organism evidence="10 11">
    <name type="scientific">Suttonella indologenes</name>
    <dbReference type="NCBI Taxonomy" id="13276"/>
    <lineage>
        <taxon>Bacteria</taxon>
        <taxon>Pseudomonadati</taxon>
        <taxon>Pseudomonadota</taxon>
        <taxon>Gammaproteobacteria</taxon>
        <taxon>Cardiobacteriales</taxon>
        <taxon>Cardiobacteriaceae</taxon>
        <taxon>Suttonella</taxon>
    </lineage>
</organism>
<proteinExistence type="inferred from homology"/>
<dbReference type="InterPro" id="IPR001468">
    <property type="entry name" value="Indole-3-GlycerolPSynthase_CS"/>
</dbReference>
<protein>
    <recommendedName>
        <fullName evidence="8">Indole-3-glycerol phosphate synthase</fullName>
        <shortName evidence="8">IGPS</shortName>
        <ecNumber evidence="8">4.1.1.48</ecNumber>
    </recommendedName>
</protein>
<evidence type="ECO:0000256" key="6">
    <source>
        <dbReference type="ARBA" id="ARBA00023141"/>
    </source>
</evidence>
<evidence type="ECO:0000256" key="5">
    <source>
        <dbReference type="ARBA" id="ARBA00022822"/>
    </source>
</evidence>
<dbReference type="FunFam" id="3.20.20.70:FF:000024">
    <property type="entry name" value="Indole-3-glycerol phosphate synthase"/>
    <property type="match status" value="1"/>
</dbReference>
<name>A0A380N2Y5_9GAMM</name>
<evidence type="ECO:0000256" key="4">
    <source>
        <dbReference type="ARBA" id="ARBA00022793"/>
    </source>
</evidence>
<comment type="pathway">
    <text evidence="2 8">Amino-acid biosynthesis; L-tryptophan biosynthesis; L-tryptophan from chorismate: step 4/5.</text>
</comment>
<dbReference type="HAMAP" id="MF_00134_B">
    <property type="entry name" value="IGPS_B"/>
    <property type="match status" value="1"/>
</dbReference>
<dbReference type="UniPathway" id="UPA00035">
    <property type="reaction ID" value="UER00043"/>
</dbReference>
<keyword evidence="11" id="KW-1185">Reference proteome</keyword>
<dbReference type="Gene3D" id="3.20.20.70">
    <property type="entry name" value="Aldolase class I"/>
    <property type="match status" value="1"/>
</dbReference>
<feature type="domain" description="Indole-3-glycerol phosphate synthase" evidence="9">
    <location>
        <begin position="4"/>
        <end position="260"/>
    </location>
</feature>
<dbReference type="CDD" id="cd00331">
    <property type="entry name" value="IGPS"/>
    <property type="match status" value="1"/>
</dbReference>
<dbReference type="EMBL" id="UHIA01000004">
    <property type="protein sequence ID" value="SUO98271.1"/>
    <property type="molecule type" value="Genomic_DNA"/>
</dbReference>
<dbReference type="InterPro" id="IPR045186">
    <property type="entry name" value="Indole-3-glycerol_P_synth"/>
</dbReference>
<dbReference type="EC" id="4.1.1.48" evidence="8"/>
<keyword evidence="3 8" id="KW-0028">Amino-acid biosynthesis</keyword>
<accession>A0A380N2Y5</accession>
<reference evidence="10 11" key="1">
    <citation type="submission" date="2018-06" db="EMBL/GenBank/DDBJ databases">
        <authorList>
            <consortium name="Pathogen Informatics"/>
            <person name="Doyle S."/>
        </authorList>
    </citation>
    <scope>NUCLEOTIDE SEQUENCE [LARGE SCALE GENOMIC DNA]</scope>
    <source>
        <strain evidence="10 11">NCTC10717</strain>
    </source>
</reference>
<sequence>MTILDEIVAHKRQEVEAQKAMIDEEVLLAHLYSLCDSPRQFMHQMRRFQNLGRPAVIAEIKKASPSAGVIREDFDVPSLAKSYADGGACCLSVLTDKHFFQGSPLYLQQAREAVPLPILRKDFIIDRYQVLESRVLGTDCILLIAAILSDDQLREYTQLAQDLGMDVLVEVHDEAEFERAVQLPILAIGVNNRNLHDFSVSLDTSLRLQEKLPPDMFLISESGIAAKEDVARLQATDIHAFLIGGSLMKEENPGQALRHLISA</sequence>
<keyword evidence="6 8" id="KW-0057">Aromatic amino acid biosynthesis</keyword>
<evidence type="ECO:0000256" key="8">
    <source>
        <dbReference type="HAMAP-Rule" id="MF_00134"/>
    </source>
</evidence>
<evidence type="ECO:0000256" key="2">
    <source>
        <dbReference type="ARBA" id="ARBA00004696"/>
    </source>
</evidence>
<keyword evidence="4 8" id="KW-0210">Decarboxylase</keyword>
<dbReference type="GO" id="GO:0004425">
    <property type="term" value="F:indole-3-glycerol-phosphate synthase activity"/>
    <property type="evidence" value="ECO:0007669"/>
    <property type="project" value="UniProtKB-UniRule"/>
</dbReference>
<dbReference type="RefSeq" id="WP_115219118.1">
    <property type="nucleotide sequence ID" value="NZ_UHIA01000004.1"/>
</dbReference>
<evidence type="ECO:0000256" key="3">
    <source>
        <dbReference type="ARBA" id="ARBA00022605"/>
    </source>
</evidence>
<gene>
    <name evidence="8 10" type="primary">trpC</name>
    <name evidence="10" type="ORF">NCTC10717_02013</name>
</gene>
<evidence type="ECO:0000313" key="11">
    <source>
        <dbReference type="Proteomes" id="UP000254575"/>
    </source>
</evidence>
<dbReference type="PROSITE" id="PS00614">
    <property type="entry name" value="IGPS"/>
    <property type="match status" value="1"/>
</dbReference>
<dbReference type="AlphaFoldDB" id="A0A380N2Y5"/>
<evidence type="ECO:0000256" key="7">
    <source>
        <dbReference type="ARBA" id="ARBA00023239"/>
    </source>
</evidence>
<evidence type="ECO:0000259" key="9">
    <source>
        <dbReference type="Pfam" id="PF00218"/>
    </source>
</evidence>
<dbReference type="InterPro" id="IPR013798">
    <property type="entry name" value="Indole-3-glycerol_P_synth_dom"/>
</dbReference>
<evidence type="ECO:0000313" key="10">
    <source>
        <dbReference type="EMBL" id="SUO98271.1"/>
    </source>
</evidence>
<dbReference type="Pfam" id="PF00218">
    <property type="entry name" value="IGPS"/>
    <property type="match status" value="1"/>
</dbReference>